<dbReference type="PANTHER" id="PTHR46518:SF1">
    <property type="entry name" value="OUTER DYNEIN ARM-DOCKING COMPLEX SUBUNIT 3"/>
    <property type="match status" value="1"/>
</dbReference>
<dbReference type="GO" id="GO:0036158">
    <property type="term" value="P:outer dynein arm assembly"/>
    <property type="evidence" value="ECO:0007669"/>
    <property type="project" value="InterPro"/>
</dbReference>
<accession>A0AAE1ZE21</accession>
<dbReference type="GO" id="GO:0003341">
    <property type="term" value="P:cilium movement"/>
    <property type="evidence" value="ECO:0007669"/>
    <property type="project" value="InterPro"/>
</dbReference>
<protein>
    <recommendedName>
        <fullName evidence="4">ODAD1 central coiled coil region domain-containing protein</fullName>
    </recommendedName>
</protein>
<feature type="coiled-coil region" evidence="2">
    <location>
        <begin position="103"/>
        <end position="238"/>
    </location>
</feature>
<evidence type="ECO:0000259" key="4">
    <source>
        <dbReference type="Pfam" id="PF21773"/>
    </source>
</evidence>
<name>A0AAE1ZE21_SCHME</name>
<feature type="region of interest" description="Disordered" evidence="3">
    <location>
        <begin position="503"/>
        <end position="561"/>
    </location>
</feature>
<feature type="coiled-coil region" evidence="2">
    <location>
        <begin position="332"/>
        <end position="398"/>
    </location>
</feature>
<feature type="compositionally biased region" description="Polar residues" evidence="3">
    <location>
        <begin position="266"/>
        <end position="278"/>
    </location>
</feature>
<gene>
    <name evidence="5" type="ORF">MN116_003585</name>
</gene>
<reference evidence="5" key="1">
    <citation type="submission" date="2022-04" db="EMBL/GenBank/DDBJ databases">
        <authorList>
            <person name="Xu L."/>
            <person name="Lv Z."/>
        </authorList>
    </citation>
    <scope>NUCLEOTIDE SEQUENCE</scope>
    <source>
        <strain evidence="5">LV_2022a</strain>
    </source>
</reference>
<evidence type="ECO:0000256" key="2">
    <source>
        <dbReference type="SAM" id="Coils"/>
    </source>
</evidence>
<feature type="region of interest" description="Disordered" evidence="3">
    <location>
        <begin position="250"/>
        <end position="278"/>
    </location>
</feature>
<evidence type="ECO:0000313" key="5">
    <source>
        <dbReference type="EMBL" id="KAK4472321.1"/>
    </source>
</evidence>
<feature type="compositionally biased region" description="Basic and acidic residues" evidence="3">
    <location>
        <begin position="250"/>
        <end position="265"/>
    </location>
</feature>
<organism evidence="5 6">
    <name type="scientific">Schistosoma mekongi</name>
    <name type="common">Parasitic worm</name>
    <dbReference type="NCBI Taxonomy" id="38744"/>
    <lineage>
        <taxon>Eukaryota</taxon>
        <taxon>Metazoa</taxon>
        <taxon>Spiralia</taxon>
        <taxon>Lophotrochozoa</taxon>
        <taxon>Platyhelminthes</taxon>
        <taxon>Trematoda</taxon>
        <taxon>Digenea</taxon>
        <taxon>Strigeidida</taxon>
        <taxon>Schistosomatoidea</taxon>
        <taxon>Schistosomatidae</taxon>
        <taxon>Schistosoma</taxon>
    </lineage>
</organism>
<evidence type="ECO:0000256" key="3">
    <source>
        <dbReference type="SAM" id="MobiDB-lite"/>
    </source>
</evidence>
<dbReference type="EMBL" id="JALJAT010000002">
    <property type="protein sequence ID" value="KAK4472321.1"/>
    <property type="molecule type" value="Genomic_DNA"/>
</dbReference>
<reference evidence="5" key="2">
    <citation type="journal article" date="2023" name="Infect Dis Poverty">
        <title>Chromosome-scale genome of the human blood fluke Schistosoma mekongi and its implications for public health.</title>
        <authorList>
            <person name="Zhou M."/>
            <person name="Xu L."/>
            <person name="Xu D."/>
            <person name="Chen W."/>
            <person name="Khan J."/>
            <person name="Hu Y."/>
            <person name="Huang H."/>
            <person name="Wei H."/>
            <person name="Zhang Y."/>
            <person name="Chusongsang P."/>
            <person name="Tanasarnprasert K."/>
            <person name="Hu X."/>
            <person name="Limpanont Y."/>
            <person name="Lv Z."/>
        </authorList>
    </citation>
    <scope>NUCLEOTIDE SEQUENCE</scope>
    <source>
        <strain evidence="5">LV_2022a</strain>
    </source>
</reference>
<dbReference type="Proteomes" id="UP001292079">
    <property type="component" value="Unassembled WGS sequence"/>
</dbReference>
<evidence type="ECO:0000313" key="6">
    <source>
        <dbReference type="Proteomes" id="UP001292079"/>
    </source>
</evidence>
<sequence length="561" mass="65240">MEPISQQRLDELKAKLTLLEGDRKACLENTVQAVSENKKRVSDLRFENNKLRNILRERLSADQHIINHVLHNRQADRVCMANKTGAVAIELLDYRTCDAKKKLNSLKHMIVQKEKKIEEIKSQYREITELIEFGNATYAGTNKEGKMLRNLENRLDKARLKYHEAEHIKKTYEQIKEKLQDEHLTYEQNLNLLEKQIKATQNEVSELQQMYNNAIVAKDMAQQELRFQEEHIANERRRREMELTNMKKIAEGKKLTNDKSEHQQGRESLSSVDVQSESIQGGSVGVGERIQGTGGISITEEQQMKIAKYEESFQTIKEVTGLSDLDQIVKRFESQGETLKNLNDLKDKAEEQCQELRKQRDKLQQEFEELKYSGERELESVNEVMRQHEEEAQAEAERRVKCHQNVEDANRLLIECKTGVDHIYDKLSFLSVKVAKNTDHLTEDGKEVEQNIDNSDIPEMLKICNNKLDELMDSLHDVNIEEQLNLIEQEEFFSKLDSKLPDNNMRIQFPNVKNEGGPDDDDGGADDNDVLTRTALKKQAQQIVEMRNKKRQTKKKRRRAQ</sequence>
<dbReference type="InterPro" id="IPR033192">
    <property type="entry name" value="ODAD3"/>
</dbReference>
<feature type="compositionally biased region" description="Acidic residues" evidence="3">
    <location>
        <begin position="517"/>
        <end position="529"/>
    </location>
</feature>
<feature type="domain" description="ODAD1 central coiled coil region" evidence="4">
    <location>
        <begin position="146"/>
        <end position="428"/>
    </location>
</feature>
<dbReference type="PANTHER" id="PTHR46518">
    <property type="entry name" value="COILED-COIL DOMAIN-CONTAINING PROTEIN 151"/>
    <property type="match status" value="1"/>
</dbReference>
<dbReference type="GO" id="GO:0097542">
    <property type="term" value="C:ciliary tip"/>
    <property type="evidence" value="ECO:0007669"/>
    <property type="project" value="TreeGrafter"/>
</dbReference>
<dbReference type="Pfam" id="PF21773">
    <property type="entry name" value="ODAD1_CC"/>
    <property type="match status" value="1"/>
</dbReference>
<proteinExistence type="predicted"/>
<dbReference type="AlphaFoldDB" id="A0AAE1ZE21"/>
<keyword evidence="1 2" id="KW-0175">Coiled coil</keyword>
<dbReference type="GO" id="GO:0036064">
    <property type="term" value="C:ciliary basal body"/>
    <property type="evidence" value="ECO:0007669"/>
    <property type="project" value="TreeGrafter"/>
</dbReference>
<evidence type="ECO:0000256" key="1">
    <source>
        <dbReference type="ARBA" id="ARBA00023054"/>
    </source>
</evidence>
<dbReference type="InterPro" id="IPR049258">
    <property type="entry name" value="ODAD1_CC"/>
</dbReference>
<keyword evidence="6" id="KW-1185">Reference proteome</keyword>
<comment type="caution">
    <text evidence="5">The sequence shown here is derived from an EMBL/GenBank/DDBJ whole genome shotgun (WGS) entry which is preliminary data.</text>
</comment>
<dbReference type="GO" id="GO:0035253">
    <property type="term" value="C:ciliary rootlet"/>
    <property type="evidence" value="ECO:0007669"/>
    <property type="project" value="TreeGrafter"/>
</dbReference>
<feature type="compositionally biased region" description="Basic residues" evidence="3">
    <location>
        <begin position="548"/>
        <end position="561"/>
    </location>
</feature>